<comment type="caution">
    <text evidence="3">The sequence shown here is derived from an EMBL/GenBank/DDBJ whole genome shotgun (WGS) entry which is preliminary data.</text>
</comment>
<feature type="compositionally biased region" description="Basic and acidic residues" evidence="1">
    <location>
        <begin position="35"/>
        <end position="46"/>
    </location>
</feature>
<dbReference type="EMBL" id="JAGGNH010000007">
    <property type="protein sequence ID" value="KAJ0968205.1"/>
    <property type="molecule type" value="Genomic_DNA"/>
</dbReference>
<accession>A0A9D5H9K9</accession>
<dbReference type="AlphaFoldDB" id="A0A9D5H9K9"/>
<protein>
    <recommendedName>
        <fullName evidence="2">Myb/SANT-like domain-containing protein</fullName>
    </recommendedName>
</protein>
<feature type="region of interest" description="Disordered" evidence="1">
    <location>
        <begin position="270"/>
        <end position="293"/>
    </location>
</feature>
<dbReference type="OrthoDB" id="683390at2759"/>
<dbReference type="Pfam" id="PF12776">
    <property type="entry name" value="Myb_DNA-bind_3"/>
    <property type="match status" value="1"/>
</dbReference>
<organism evidence="3 4">
    <name type="scientific">Dioscorea zingiberensis</name>
    <dbReference type="NCBI Taxonomy" id="325984"/>
    <lineage>
        <taxon>Eukaryota</taxon>
        <taxon>Viridiplantae</taxon>
        <taxon>Streptophyta</taxon>
        <taxon>Embryophyta</taxon>
        <taxon>Tracheophyta</taxon>
        <taxon>Spermatophyta</taxon>
        <taxon>Magnoliopsida</taxon>
        <taxon>Liliopsida</taxon>
        <taxon>Dioscoreales</taxon>
        <taxon>Dioscoreaceae</taxon>
        <taxon>Dioscorea</taxon>
    </lineage>
</organism>
<feature type="region of interest" description="Disordered" evidence="1">
    <location>
        <begin position="311"/>
        <end position="342"/>
    </location>
</feature>
<feature type="domain" description="Myb/SANT-like" evidence="2">
    <location>
        <begin position="130"/>
        <end position="222"/>
    </location>
</feature>
<dbReference type="PANTHER" id="PTHR47072:SF5">
    <property type="entry name" value="MYB_SANT-LIKE DOMAIN-CONTAINING PROTEIN"/>
    <property type="match status" value="1"/>
</dbReference>
<dbReference type="PANTHER" id="PTHR47072">
    <property type="match status" value="1"/>
</dbReference>
<feature type="compositionally biased region" description="Basic and acidic residues" evidence="1">
    <location>
        <begin position="15"/>
        <end position="24"/>
    </location>
</feature>
<reference evidence="3" key="1">
    <citation type="submission" date="2021-03" db="EMBL/GenBank/DDBJ databases">
        <authorList>
            <person name="Li Z."/>
            <person name="Yang C."/>
        </authorList>
    </citation>
    <scope>NUCLEOTIDE SEQUENCE</scope>
    <source>
        <strain evidence="3">Dzin_1.0</strain>
        <tissue evidence="3">Leaf</tissue>
    </source>
</reference>
<feature type="compositionally biased region" description="Basic and acidic residues" evidence="1">
    <location>
        <begin position="322"/>
        <end position="334"/>
    </location>
</feature>
<feature type="compositionally biased region" description="Polar residues" evidence="1">
    <location>
        <begin position="276"/>
        <end position="287"/>
    </location>
</feature>
<feature type="region of interest" description="Disordered" evidence="1">
    <location>
        <begin position="1"/>
        <end position="46"/>
    </location>
</feature>
<gene>
    <name evidence="3" type="ORF">J5N97_025122</name>
</gene>
<dbReference type="InterPro" id="IPR024752">
    <property type="entry name" value="Myb/SANT-like_dom"/>
</dbReference>
<feature type="compositionally biased region" description="Polar residues" evidence="1">
    <location>
        <begin position="311"/>
        <end position="321"/>
    </location>
</feature>
<evidence type="ECO:0000313" key="4">
    <source>
        <dbReference type="Proteomes" id="UP001085076"/>
    </source>
</evidence>
<reference evidence="3" key="2">
    <citation type="journal article" date="2022" name="Hortic Res">
        <title>The genome of Dioscorea zingiberensis sheds light on the biosynthesis, origin and evolution of the medicinally important diosgenin saponins.</title>
        <authorList>
            <person name="Li Y."/>
            <person name="Tan C."/>
            <person name="Li Z."/>
            <person name="Guo J."/>
            <person name="Li S."/>
            <person name="Chen X."/>
            <person name="Wang C."/>
            <person name="Dai X."/>
            <person name="Yang H."/>
            <person name="Song W."/>
            <person name="Hou L."/>
            <person name="Xu J."/>
            <person name="Tong Z."/>
            <person name="Xu A."/>
            <person name="Yuan X."/>
            <person name="Wang W."/>
            <person name="Yang Q."/>
            <person name="Chen L."/>
            <person name="Sun Z."/>
            <person name="Wang K."/>
            <person name="Pan B."/>
            <person name="Chen J."/>
            <person name="Bao Y."/>
            <person name="Liu F."/>
            <person name="Qi X."/>
            <person name="Gang D.R."/>
            <person name="Wen J."/>
            <person name="Li J."/>
        </authorList>
    </citation>
    <scope>NUCLEOTIDE SEQUENCE</scope>
    <source>
        <strain evidence="3">Dzin_1.0</strain>
    </source>
</reference>
<evidence type="ECO:0000313" key="3">
    <source>
        <dbReference type="EMBL" id="KAJ0968205.1"/>
    </source>
</evidence>
<evidence type="ECO:0000256" key="1">
    <source>
        <dbReference type="SAM" id="MobiDB-lite"/>
    </source>
</evidence>
<evidence type="ECO:0000259" key="2">
    <source>
        <dbReference type="Pfam" id="PF12776"/>
    </source>
</evidence>
<sequence>MGEPRPNGFGMYQESKAKRSKGLEGVKSAVNNRRRSPEFAEKREPPHLGAARRSLYAASAELFAALRLLNAGSFEIECKKEAVMDNTVAVNPPSSTFSSADAEHNAEQAASDLPNRIHMTNEGENERRAKWSEIHKAHLVKLLVEYNIPAYRYQKGWTKEAWNRILRDMNKFSNANYTMIQVKALERELKKTYKLLKGFIELNGCRWDYVKHIISGPDDVWALLRKGNKKARRWHNKPFPYFVVLQEIYTGRCVEKRCSRDVEYNEEIANAPMHTPSPNIPVSNDPSQPLPAPKIEDAECILVEAPCTQLPISQPQSSSNQRHQELGDHDNERRRRERKRKN</sequence>
<name>A0A9D5H9K9_9LILI</name>
<keyword evidence="4" id="KW-1185">Reference proteome</keyword>
<proteinExistence type="predicted"/>
<dbReference type="Proteomes" id="UP001085076">
    <property type="component" value="Miscellaneous, Linkage group lg07"/>
</dbReference>